<keyword evidence="2" id="KW-0732">Signal</keyword>
<dbReference type="PANTHER" id="PTHR43649">
    <property type="entry name" value="ARABINOSE-BINDING PROTEIN-RELATED"/>
    <property type="match status" value="1"/>
</dbReference>
<dbReference type="Proteomes" id="UP000310636">
    <property type="component" value="Unassembled WGS sequence"/>
</dbReference>
<evidence type="ECO:0000256" key="1">
    <source>
        <dbReference type="SAM" id="MobiDB-lite"/>
    </source>
</evidence>
<feature type="chain" id="PRO_5038776424" evidence="2">
    <location>
        <begin position="24"/>
        <end position="536"/>
    </location>
</feature>
<gene>
    <name evidence="4" type="ORF">E6C55_17255</name>
</gene>
<feature type="signal peptide" evidence="2">
    <location>
        <begin position="1"/>
        <end position="23"/>
    </location>
</feature>
<dbReference type="AlphaFoldDB" id="A0A4S4BRN5"/>
<dbReference type="OrthoDB" id="2495455at2"/>
<feature type="region of interest" description="Disordered" evidence="1">
    <location>
        <begin position="36"/>
        <end position="62"/>
    </location>
</feature>
<dbReference type="PROSITE" id="PS51257">
    <property type="entry name" value="PROKAR_LIPOPROTEIN"/>
    <property type="match status" value="1"/>
</dbReference>
<dbReference type="InterPro" id="IPR022627">
    <property type="entry name" value="DUF3502"/>
</dbReference>
<proteinExistence type="predicted"/>
<dbReference type="Gene3D" id="3.40.190.10">
    <property type="entry name" value="Periplasmic binding protein-like II"/>
    <property type="match status" value="2"/>
</dbReference>
<evidence type="ECO:0000256" key="2">
    <source>
        <dbReference type="SAM" id="SignalP"/>
    </source>
</evidence>
<sequence>MLAYMKRRSLQVKKHVMMLAAMAGLTALTGCGGNNGNNSVGSPESSASQAAPATQEGNQGEQAAPVKIKYVVPGTEPKDYAEVFQKVNEKLAADGVGVEVEKIFIPSDAWDQKLNLMLSTGEEFDLFHIMQDRTPFSSYYNRGALADISDAIEKYGENLKANIPDDIFDGAKIGGSYYAVPSFWVEMASEGEFDIRLDILRQNNLEVPTTPDELISAWETVMANWKGSSKPYLPTTATFDPISLHTTILHRTYDTFPFTVKDKFFYVNQNGEVKSWIETEEFKKDAEFMRELYTKGITSPDILVMKTEQAKAQLDSGDWFVNFGTAGNLGALQKNNPEATVEDIGVVWFNPEKEYLRPLTFKNGNAVPVNSKHPEAAVKFLNWMLASQENYDLVQYGIEGEHYTKDGDKGMQAINDPDNNNKPGYKGSESQLGNINFMRFDLVNSIPANNKVLYELNADAVNSIAANFVFDPTNVRTEYTNITTEAAASVTPIYMGVQEYDKSFSAALGKMKKAGLDKVVAEYQKQFDEYLAKQSQ</sequence>
<dbReference type="EMBL" id="SSOB01000021">
    <property type="protein sequence ID" value="THF77111.1"/>
    <property type="molecule type" value="Genomic_DNA"/>
</dbReference>
<name>A0A4S4BRN5_9BACL</name>
<reference evidence="4 5" key="1">
    <citation type="submission" date="2019-04" db="EMBL/GenBank/DDBJ databases">
        <title>Cohnella sp. nov. isolated from preserved vegetables.</title>
        <authorList>
            <person name="Lin S.-Y."/>
            <person name="Hung M.-H."/>
            <person name="Young C.-C."/>
        </authorList>
    </citation>
    <scope>NUCLEOTIDE SEQUENCE [LARGE SCALE GENOMIC DNA]</scope>
    <source>
        <strain evidence="4 5">CC-MHH1044</strain>
    </source>
</reference>
<dbReference type="Pfam" id="PF01547">
    <property type="entry name" value="SBP_bac_1"/>
    <property type="match status" value="1"/>
</dbReference>
<dbReference type="Pfam" id="PF12010">
    <property type="entry name" value="DUF3502"/>
    <property type="match status" value="1"/>
</dbReference>
<dbReference type="InterPro" id="IPR006059">
    <property type="entry name" value="SBP"/>
</dbReference>
<accession>A0A4S4BRN5</accession>
<keyword evidence="5" id="KW-1185">Reference proteome</keyword>
<evidence type="ECO:0000313" key="4">
    <source>
        <dbReference type="EMBL" id="THF77111.1"/>
    </source>
</evidence>
<protein>
    <submittedName>
        <fullName evidence="4">Extracellular solute-binding protein</fullName>
    </submittedName>
</protein>
<comment type="caution">
    <text evidence="4">The sequence shown here is derived from an EMBL/GenBank/DDBJ whole genome shotgun (WGS) entry which is preliminary data.</text>
</comment>
<dbReference type="InterPro" id="IPR050490">
    <property type="entry name" value="Bact_solute-bd_prot1"/>
</dbReference>
<feature type="compositionally biased region" description="Low complexity" evidence="1">
    <location>
        <begin position="36"/>
        <end position="56"/>
    </location>
</feature>
<feature type="domain" description="DUF3502" evidence="3">
    <location>
        <begin position="465"/>
        <end position="532"/>
    </location>
</feature>
<dbReference type="PANTHER" id="PTHR43649:SF12">
    <property type="entry name" value="DIACETYLCHITOBIOSE BINDING PROTEIN DASA"/>
    <property type="match status" value="1"/>
</dbReference>
<dbReference type="SUPFAM" id="SSF53850">
    <property type="entry name" value="Periplasmic binding protein-like II"/>
    <property type="match status" value="1"/>
</dbReference>
<evidence type="ECO:0000313" key="5">
    <source>
        <dbReference type="Proteomes" id="UP000310636"/>
    </source>
</evidence>
<evidence type="ECO:0000259" key="3">
    <source>
        <dbReference type="Pfam" id="PF12010"/>
    </source>
</evidence>
<organism evidence="4 5">
    <name type="scientific">Cohnella fermenti</name>
    <dbReference type="NCBI Taxonomy" id="2565925"/>
    <lineage>
        <taxon>Bacteria</taxon>
        <taxon>Bacillati</taxon>
        <taxon>Bacillota</taxon>
        <taxon>Bacilli</taxon>
        <taxon>Bacillales</taxon>
        <taxon>Paenibacillaceae</taxon>
        <taxon>Cohnella</taxon>
    </lineage>
</organism>